<accession>A0A0W8FPL3</accession>
<reference evidence="10" key="1">
    <citation type="journal article" date="2015" name="Proc. Natl. Acad. Sci. U.S.A.">
        <title>Networks of energetic and metabolic interactions define dynamics in microbial communities.</title>
        <authorList>
            <person name="Embree M."/>
            <person name="Liu J.K."/>
            <person name="Al-Bassam M.M."/>
            <person name="Zengler K."/>
        </authorList>
    </citation>
    <scope>NUCLEOTIDE SEQUENCE</scope>
</reference>
<dbReference type="Gene3D" id="1.20.81.30">
    <property type="entry name" value="Type II secretion system (T2SS), domain F"/>
    <property type="match status" value="2"/>
</dbReference>
<dbReference type="PANTHER" id="PTHR30012">
    <property type="entry name" value="GENERAL SECRETION PATHWAY PROTEIN"/>
    <property type="match status" value="1"/>
</dbReference>
<sequence>MPNYFYEAINDSGNTVSGTLEAESTQIANSILMSRNLIPSKIKEQGKSGDESWLQSLLSSDRVKMVDLIIFTKQLRSMLVAGVPMLRLLDILANQTESNGLRKAILSIIQDIKQGSSFSESLEKFPKIFSNLYCDMIKAGEMSGNVPIVLDRLIYIIEHEEKVKSDIKSAVRYPMIIVIALSVAFVVLLTVVIPQFVSVFNTAGLVLPLPTRIAMLLYNFLAKYWYIIITIIAITIFGLAYYFKTKNGKFVRDTFLLELPVVGQLFKKAALSRFASIFAILQTSGVPIMQSLTILSATMGNEALTRSFEHIRERIKEGAGISTPLKSAKYFTPMVIDMIAIGEESGNIDEMLREIAKHYDDEVEYAIKGLSDAIGPVLIVGLAAIVGFFAIAIFLPMWDLTKLAKKH</sequence>
<comment type="subcellular location">
    <subcellularLocation>
        <location evidence="1">Cell inner membrane</location>
        <topology evidence="1">Multi-pass membrane protein</topology>
    </subcellularLocation>
</comment>
<dbReference type="InterPro" id="IPR042094">
    <property type="entry name" value="T2SS_GspF_sf"/>
</dbReference>
<evidence type="ECO:0000256" key="3">
    <source>
        <dbReference type="ARBA" id="ARBA00022475"/>
    </source>
</evidence>
<evidence type="ECO:0000256" key="6">
    <source>
        <dbReference type="ARBA" id="ARBA00022989"/>
    </source>
</evidence>
<evidence type="ECO:0000256" key="4">
    <source>
        <dbReference type="ARBA" id="ARBA00022519"/>
    </source>
</evidence>
<feature type="domain" description="Type II secretion system protein GspF" evidence="9">
    <location>
        <begin position="71"/>
        <end position="194"/>
    </location>
</feature>
<evidence type="ECO:0000313" key="10">
    <source>
        <dbReference type="EMBL" id="KUG22724.1"/>
    </source>
</evidence>
<feature type="domain" description="Type II secretion system protein GspF" evidence="9">
    <location>
        <begin position="274"/>
        <end position="396"/>
    </location>
</feature>
<keyword evidence="3" id="KW-1003">Cell membrane</keyword>
<evidence type="ECO:0000256" key="8">
    <source>
        <dbReference type="SAM" id="Phobius"/>
    </source>
</evidence>
<dbReference type="PANTHER" id="PTHR30012:SF0">
    <property type="entry name" value="TYPE II SECRETION SYSTEM PROTEIN F-RELATED"/>
    <property type="match status" value="1"/>
</dbReference>
<dbReference type="AlphaFoldDB" id="A0A0W8FPL3"/>
<dbReference type="Pfam" id="PF00482">
    <property type="entry name" value="T2SSF"/>
    <property type="match status" value="2"/>
</dbReference>
<keyword evidence="4" id="KW-0997">Cell inner membrane</keyword>
<evidence type="ECO:0000256" key="1">
    <source>
        <dbReference type="ARBA" id="ARBA00004429"/>
    </source>
</evidence>
<comment type="similarity">
    <text evidence="2">Belongs to the GSP F family.</text>
</comment>
<dbReference type="PRINTS" id="PR00812">
    <property type="entry name" value="BCTERIALGSPF"/>
</dbReference>
<evidence type="ECO:0000256" key="5">
    <source>
        <dbReference type="ARBA" id="ARBA00022692"/>
    </source>
</evidence>
<keyword evidence="6 8" id="KW-1133">Transmembrane helix</keyword>
<protein>
    <submittedName>
        <fullName evidence="10">Type iv fimbrial assembly protein pilc</fullName>
    </submittedName>
</protein>
<keyword evidence="7 8" id="KW-0472">Membrane</keyword>
<organism evidence="10">
    <name type="scientific">hydrocarbon metagenome</name>
    <dbReference type="NCBI Taxonomy" id="938273"/>
    <lineage>
        <taxon>unclassified sequences</taxon>
        <taxon>metagenomes</taxon>
        <taxon>ecological metagenomes</taxon>
    </lineage>
</organism>
<evidence type="ECO:0000256" key="7">
    <source>
        <dbReference type="ARBA" id="ARBA00023136"/>
    </source>
</evidence>
<feature type="transmembrane region" description="Helical" evidence="8">
    <location>
        <begin position="377"/>
        <end position="398"/>
    </location>
</feature>
<dbReference type="InterPro" id="IPR003004">
    <property type="entry name" value="GspF/PilC"/>
</dbReference>
<evidence type="ECO:0000256" key="2">
    <source>
        <dbReference type="ARBA" id="ARBA00005745"/>
    </source>
</evidence>
<feature type="transmembrane region" description="Helical" evidence="8">
    <location>
        <begin position="224"/>
        <end position="243"/>
    </location>
</feature>
<dbReference type="GO" id="GO:0005886">
    <property type="term" value="C:plasma membrane"/>
    <property type="evidence" value="ECO:0007669"/>
    <property type="project" value="UniProtKB-SubCell"/>
</dbReference>
<gene>
    <name evidence="10" type="ORF">ASZ90_007497</name>
</gene>
<dbReference type="InterPro" id="IPR018076">
    <property type="entry name" value="T2SS_GspF_dom"/>
</dbReference>
<proteinExistence type="inferred from homology"/>
<dbReference type="EMBL" id="LNQE01000942">
    <property type="protein sequence ID" value="KUG22724.1"/>
    <property type="molecule type" value="Genomic_DNA"/>
</dbReference>
<keyword evidence="5 8" id="KW-0812">Transmembrane</keyword>
<dbReference type="FunFam" id="1.20.81.30:FF:000001">
    <property type="entry name" value="Type II secretion system protein F"/>
    <property type="match status" value="2"/>
</dbReference>
<comment type="caution">
    <text evidence="10">The sequence shown here is derived from an EMBL/GenBank/DDBJ whole genome shotgun (WGS) entry which is preliminary data.</text>
</comment>
<evidence type="ECO:0000259" key="9">
    <source>
        <dbReference type="Pfam" id="PF00482"/>
    </source>
</evidence>
<name>A0A0W8FPL3_9ZZZZ</name>
<feature type="transmembrane region" description="Helical" evidence="8">
    <location>
        <begin position="173"/>
        <end position="197"/>
    </location>
</feature>